<evidence type="ECO:0000256" key="7">
    <source>
        <dbReference type="ARBA" id="ARBA00022741"/>
    </source>
</evidence>
<keyword evidence="15" id="KW-1185">Reference proteome</keyword>
<dbReference type="RefSeq" id="WP_114296823.1">
    <property type="nucleotide sequence ID" value="NZ_QPJT01000005.1"/>
</dbReference>
<dbReference type="Pfam" id="PF12169">
    <property type="entry name" value="DNA_pol3_gamma3"/>
    <property type="match status" value="1"/>
</dbReference>
<dbReference type="CDD" id="cd00009">
    <property type="entry name" value="AAA"/>
    <property type="match status" value="1"/>
</dbReference>
<evidence type="ECO:0000256" key="8">
    <source>
        <dbReference type="ARBA" id="ARBA00022833"/>
    </source>
</evidence>
<dbReference type="AlphaFoldDB" id="A0A369B9S1"/>
<dbReference type="InterPro" id="IPR012763">
    <property type="entry name" value="DNA_pol_III_sug/sutau_N"/>
</dbReference>
<dbReference type="PANTHER" id="PTHR11669:SF0">
    <property type="entry name" value="PROTEIN STICHEL-LIKE 2"/>
    <property type="match status" value="1"/>
</dbReference>
<evidence type="ECO:0000256" key="1">
    <source>
        <dbReference type="ARBA" id="ARBA00006360"/>
    </source>
</evidence>
<dbReference type="PANTHER" id="PTHR11669">
    <property type="entry name" value="REPLICATION FACTOR C / DNA POLYMERASE III GAMMA-TAU SUBUNIT"/>
    <property type="match status" value="1"/>
</dbReference>
<keyword evidence="7" id="KW-0547">Nucleotide-binding</keyword>
<dbReference type="GO" id="GO:0003677">
    <property type="term" value="F:DNA binding"/>
    <property type="evidence" value="ECO:0007669"/>
    <property type="project" value="InterPro"/>
</dbReference>
<comment type="caution">
    <text evidence="14">The sequence shown here is derived from an EMBL/GenBank/DDBJ whole genome shotgun (WGS) entry which is preliminary data.</text>
</comment>
<organism evidence="14 15">
    <name type="scientific">Anaerobacterium chartisolvens</name>
    <dbReference type="NCBI Taxonomy" id="1297424"/>
    <lineage>
        <taxon>Bacteria</taxon>
        <taxon>Bacillati</taxon>
        <taxon>Bacillota</taxon>
        <taxon>Clostridia</taxon>
        <taxon>Eubacteriales</taxon>
        <taxon>Oscillospiraceae</taxon>
        <taxon>Anaerobacterium</taxon>
    </lineage>
</organism>
<dbReference type="FunFam" id="3.40.50.300:FF:000014">
    <property type="entry name" value="DNA polymerase III subunit gamma/tau"/>
    <property type="match status" value="1"/>
</dbReference>
<dbReference type="EC" id="2.7.7.7" evidence="2"/>
<dbReference type="Gene3D" id="3.40.50.300">
    <property type="entry name" value="P-loop containing nucleotide triphosphate hydrolases"/>
    <property type="match status" value="1"/>
</dbReference>
<sequence>MSYIALYRKWRPAVFEDVVEQEHVVKTLKHSVSKGRIAHAYLFCGTRGTGKTTMAKIFSRAINCLSPHDGDPCNQCEICKGILSENILDVIEIDAASNNSVDNVRSIRDEVIYAPSQAKYKVYIIDEVHMLSTGAFNALLKTLEEPPPHVVFILATTDPHKLPATILSRCQRFDFKRISIDSIVERIMKISRESDVELHKDAARLIAKTADGALRDAISLLDQCIGLGNSTISYEDVLSVAGISNDMFTADMLDAVIQRDISKILELVDILIMEGKDISQFVSGLVYYYRNVLICKMASNPRDIVDASEDSIKRMLLQQKELSKEKIMMAIKELSAVESSLKWVSSPRILLEVSLMKLCDPALNKGDDSVLERLAELEKRAAGAASVPSPQLKPDTEFKSSSPKDSKKVPSGQAASHAEAKPAEKPLLKHIAEWEAVINELKSSGRMVLYSNLIGTKALVLDNRFIGIVFGADKGFCKMVAAKAENLEIIEAAASKKLGREVKIKCLSEGDVQTNTGQEQDAPPEDELMATARELASKANVPLNVIDE</sequence>
<dbReference type="Proteomes" id="UP000253034">
    <property type="component" value="Unassembled WGS sequence"/>
</dbReference>
<dbReference type="SUPFAM" id="SSF52540">
    <property type="entry name" value="P-loop containing nucleoside triphosphate hydrolases"/>
    <property type="match status" value="1"/>
</dbReference>
<dbReference type="CDD" id="cd18137">
    <property type="entry name" value="HLD_clamp_pol_III_gamma_tau"/>
    <property type="match status" value="1"/>
</dbReference>
<protein>
    <recommendedName>
        <fullName evidence="2">DNA-directed DNA polymerase</fullName>
        <ecNumber evidence="2">2.7.7.7</ecNumber>
    </recommendedName>
</protein>
<dbReference type="GO" id="GO:0009360">
    <property type="term" value="C:DNA polymerase III complex"/>
    <property type="evidence" value="ECO:0007669"/>
    <property type="project" value="InterPro"/>
</dbReference>
<dbReference type="GO" id="GO:0005524">
    <property type="term" value="F:ATP binding"/>
    <property type="evidence" value="ECO:0007669"/>
    <property type="project" value="UniProtKB-KW"/>
</dbReference>
<evidence type="ECO:0000256" key="10">
    <source>
        <dbReference type="ARBA" id="ARBA00022932"/>
    </source>
</evidence>
<dbReference type="InterPro" id="IPR003593">
    <property type="entry name" value="AAA+_ATPase"/>
</dbReference>
<evidence type="ECO:0000256" key="2">
    <source>
        <dbReference type="ARBA" id="ARBA00012417"/>
    </source>
</evidence>
<dbReference type="InterPro" id="IPR050238">
    <property type="entry name" value="DNA_Rep/Repair_Clamp_Loader"/>
</dbReference>
<dbReference type="Pfam" id="PF13177">
    <property type="entry name" value="DNA_pol3_delta2"/>
    <property type="match status" value="1"/>
</dbReference>
<dbReference type="SMART" id="SM00382">
    <property type="entry name" value="AAA"/>
    <property type="match status" value="1"/>
</dbReference>
<dbReference type="InterPro" id="IPR045085">
    <property type="entry name" value="HLD_clamp_pol_III_gamma_tau"/>
</dbReference>
<feature type="region of interest" description="Disordered" evidence="12">
    <location>
        <begin position="385"/>
        <end position="422"/>
    </location>
</feature>
<accession>A0A369B9S1</accession>
<keyword evidence="5" id="KW-0235">DNA replication</keyword>
<evidence type="ECO:0000313" key="14">
    <source>
        <dbReference type="EMBL" id="RCX18270.1"/>
    </source>
</evidence>
<dbReference type="InterPro" id="IPR022754">
    <property type="entry name" value="DNA_pol_III_gamma-3"/>
</dbReference>
<dbReference type="Gene3D" id="1.10.8.60">
    <property type="match status" value="1"/>
</dbReference>
<evidence type="ECO:0000256" key="12">
    <source>
        <dbReference type="SAM" id="MobiDB-lite"/>
    </source>
</evidence>
<evidence type="ECO:0000256" key="9">
    <source>
        <dbReference type="ARBA" id="ARBA00022840"/>
    </source>
</evidence>
<feature type="compositionally biased region" description="Basic and acidic residues" evidence="12">
    <location>
        <begin position="394"/>
        <end position="408"/>
    </location>
</feature>
<dbReference type="GO" id="GO:0006261">
    <property type="term" value="P:DNA-templated DNA replication"/>
    <property type="evidence" value="ECO:0007669"/>
    <property type="project" value="TreeGrafter"/>
</dbReference>
<evidence type="ECO:0000313" key="15">
    <source>
        <dbReference type="Proteomes" id="UP000253034"/>
    </source>
</evidence>
<gene>
    <name evidence="14" type="ORF">DFR58_10528</name>
</gene>
<evidence type="ECO:0000256" key="3">
    <source>
        <dbReference type="ARBA" id="ARBA00022679"/>
    </source>
</evidence>
<reference evidence="14 15" key="1">
    <citation type="submission" date="2018-07" db="EMBL/GenBank/DDBJ databases">
        <title>Genomic Encyclopedia of Type Strains, Phase IV (KMG-IV): sequencing the most valuable type-strain genomes for metagenomic binning, comparative biology and taxonomic classification.</title>
        <authorList>
            <person name="Goeker M."/>
        </authorList>
    </citation>
    <scope>NUCLEOTIDE SEQUENCE [LARGE SCALE GENOMIC DNA]</scope>
    <source>
        <strain evidence="14 15">DSM 27016</strain>
    </source>
</reference>
<dbReference type="Pfam" id="PF22608">
    <property type="entry name" value="DNAX_ATPase_lid"/>
    <property type="match status" value="1"/>
</dbReference>
<keyword evidence="6" id="KW-0479">Metal-binding</keyword>
<dbReference type="Gene3D" id="1.20.272.10">
    <property type="match status" value="1"/>
</dbReference>
<keyword evidence="4" id="KW-0548">Nucleotidyltransferase</keyword>
<keyword evidence="8" id="KW-0862">Zinc</keyword>
<feature type="domain" description="AAA+ ATPase" evidence="13">
    <location>
        <begin position="37"/>
        <end position="179"/>
    </location>
</feature>
<dbReference type="GO" id="GO:0046872">
    <property type="term" value="F:metal ion binding"/>
    <property type="evidence" value="ECO:0007669"/>
    <property type="project" value="UniProtKB-KW"/>
</dbReference>
<name>A0A369B9S1_9FIRM</name>
<evidence type="ECO:0000256" key="5">
    <source>
        <dbReference type="ARBA" id="ARBA00022705"/>
    </source>
</evidence>
<dbReference type="InterPro" id="IPR008921">
    <property type="entry name" value="DNA_pol3_clamp-load_cplx_C"/>
</dbReference>
<evidence type="ECO:0000256" key="4">
    <source>
        <dbReference type="ARBA" id="ARBA00022695"/>
    </source>
</evidence>
<dbReference type="NCBIfam" id="TIGR02397">
    <property type="entry name" value="dnaX_nterm"/>
    <property type="match status" value="1"/>
</dbReference>
<dbReference type="InterPro" id="IPR027417">
    <property type="entry name" value="P-loop_NTPase"/>
</dbReference>
<dbReference type="SUPFAM" id="SSF48019">
    <property type="entry name" value="post-AAA+ oligomerization domain-like"/>
    <property type="match status" value="1"/>
</dbReference>
<dbReference type="GO" id="GO:0003887">
    <property type="term" value="F:DNA-directed DNA polymerase activity"/>
    <property type="evidence" value="ECO:0007669"/>
    <property type="project" value="UniProtKB-KW"/>
</dbReference>
<dbReference type="EMBL" id="QPJT01000005">
    <property type="protein sequence ID" value="RCX18270.1"/>
    <property type="molecule type" value="Genomic_DNA"/>
</dbReference>
<evidence type="ECO:0000256" key="11">
    <source>
        <dbReference type="ARBA" id="ARBA00049244"/>
    </source>
</evidence>
<keyword evidence="10" id="KW-0239">DNA-directed DNA polymerase</keyword>
<keyword evidence="9" id="KW-0067">ATP-binding</keyword>
<dbReference type="OrthoDB" id="9810148at2"/>
<dbReference type="NCBIfam" id="NF004046">
    <property type="entry name" value="PRK05563.1"/>
    <property type="match status" value="1"/>
</dbReference>
<comment type="catalytic activity">
    <reaction evidence="11">
        <text>DNA(n) + a 2'-deoxyribonucleoside 5'-triphosphate = DNA(n+1) + diphosphate</text>
        <dbReference type="Rhea" id="RHEA:22508"/>
        <dbReference type="Rhea" id="RHEA-COMP:17339"/>
        <dbReference type="Rhea" id="RHEA-COMP:17340"/>
        <dbReference type="ChEBI" id="CHEBI:33019"/>
        <dbReference type="ChEBI" id="CHEBI:61560"/>
        <dbReference type="ChEBI" id="CHEBI:173112"/>
        <dbReference type="EC" id="2.7.7.7"/>
    </reaction>
</comment>
<evidence type="ECO:0000259" key="13">
    <source>
        <dbReference type="SMART" id="SM00382"/>
    </source>
</evidence>
<keyword evidence="3" id="KW-0808">Transferase</keyword>
<proteinExistence type="inferred from homology"/>
<comment type="similarity">
    <text evidence="1">Belongs to the DnaX/STICHEL family.</text>
</comment>
<evidence type="ECO:0000256" key="6">
    <source>
        <dbReference type="ARBA" id="ARBA00022723"/>
    </source>
</evidence>